<dbReference type="PANTHER" id="PTHR36220:SF1">
    <property type="entry name" value="GAMMA TUBULIN COMPLEX COMPONENT C-TERMINAL DOMAIN-CONTAINING PROTEIN"/>
    <property type="match status" value="1"/>
</dbReference>
<evidence type="ECO:0000313" key="1">
    <source>
        <dbReference type="EMBL" id="GFH44353.1"/>
    </source>
</evidence>
<gene>
    <name evidence="1" type="ORF">CTEN210_00827</name>
</gene>
<organism evidence="1 2">
    <name type="scientific">Chaetoceros tenuissimus</name>
    <dbReference type="NCBI Taxonomy" id="426638"/>
    <lineage>
        <taxon>Eukaryota</taxon>
        <taxon>Sar</taxon>
        <taxon>Stramenopiles</taxon>
        <taxon>Ochrophyta</taxon>
        <taxon>Bacillariophyta</taxon>
        <taxon>Coscinodiscophyceae</taxon>
        <taxon>Chaetocerotophycidae</taxon>
        <taxon>Chaetocerotales</taxon>
        <taxon>Chaetocerotaceae</taxon>
        <taxon>Chaetoceros</taxon>
    </lineage>
</organism>
<sequence>MYSSLIIFSKLKLRCTILKSNDIPSLVGTNCLDEKSAYGYPVEAPIPFLPFFNQCTHDNFTNDPITVTAKVRLDFCNTSDDSIILNRNRSNLKIFGKDEQYLLKEYYDTNVLESGNCFKIVKFIDIDLCSSNPIQSEYFSGYLVGRRVSDEASCKCYLFGRSSSAIQWTQVGESMQGGSGDKFGGNIDMNNDGNIVAISAGEESTSFIRVMKYSEAIGEWETMGMDLTFDGEGKGIGRSLVLSEDGMTLATVWESLDIASYIQIYSFDETLSDWSNPPYGIWLSESSSFLTRSGNILAMSNDGKVIGAVVRDTIRDPTNTHRVVVIKLDDIDGGIQTYDLAIGSRSKGPDYMSFNRDGSHIAIIVENDVSEMWLEIYDFSSTTSSYELQSKLQRDEWDNYYASSASTISMSGDGNRIALGFPQGGYYYYSGHVVVYELDATKNEWNLLGSETIIAESSYRVRMSQDGLRIVLGAPGGRSTYYDPNISGKVNVFEYDAVLNKWIQVGQTVFEEDDVSGSSLFGKNVAINGDGTKFVVSAPGFNLGQGLVKVYQYEK</sequence>
<dbReference type="EMBL" id="BLLK01000019">
    <property type="protein sequence ID" value="GFH44353.1"/>
    <property type="molecule type" value="Genomic_DNA"/>
</dbReference>
<dbReference type="SUPFAM" id="SSF82171">
    <property type="entry name" value="DPP6 N-terminal domain-like"/>
    <property type="match status" value="1"/>
</dbReference>
<proteinExistence type="predicted"/>
<dbReference type="InterPro" id="IPR028994">
    <property type="entry name" value="Integrin_alpha_N"/>
</dbReference>
<name>A0AAD3CEX6_9STRA</name>
<evidence type="ECO:0000313" key="2">
    <source>
        <dbReference type="Proteomes" id="UP001054902"/>
    </source>
</evidence>
<reference evidence="1 2" key="1">
    <citation type="journal article" date="2021" name="Sci. Rep.">
        <title>The genome of the diatom Chaetoceros tenuissimus carries an ancient integrated fragment of an extant virus.</title>
        <authorList>
            <person name="Hongo Y."/>
            <person name="Kimura K."/>
            <person name="Takaki Y."/>
            <person name="Yoshida Y."/>
            <person name="Baba S."/>
            <person name="Kobayashi G."/>
            <person name="Nagasaki K."/>
            <person name="Hano T."/>
            <person name="Tomaru Y."/>
        </authorList>
    </citation>
    <scope>NUCLEOTIDE SEQUENCE [LARGE SCALE GENOMIC DNA]</scope>
    <source>
        <strain evidence="1 2">NIES-3715</strain>
    </source>
</reference>
<accession>A0AAD3CEX6</accession>
<dbReference type="Proteomes" id="UP001054902">
    <property type="component" value="Unassembled WGS sequence"/>
</dbReference>
<dbReference type="PANTHER" id="PTHR36220">
    <property type="entry name" value="UNNAMED PRODUCT"/>
    <property type="match status" value="1"/>
</dbReference>
<comment type="caution">
    <text evidence="1">The sequence shown here is derived from an EMBL/GenBank/DDBJ whole genome shotgun (WGS) entry which is preliminary data.</text>
</comment>
<keyword evidence="2" id="KW-1185">Reference proteome</keyword>
<dbReference type="AlphaFoldDB" id="A0AAD3CEX6"/>
<protein>
    <submittedName>
        <fullName evidence="1">Uncharacterized protein</fullName>
    </submittedName>
</protein>
<dbReference type="Gene3D" id="2.130.10.130">
    <property type="entry name" value="Integrin alpha, N-terminal"/>
    <property type="match status" value="1"/>
</dbReference>